<evidence type="ECO:0000256" key="1">
    <source>
        <dbReference type="ARBA" id="ARBA00003726"/>
    </source>
</evidence>
<evidence type="ECO:0000256" key="8">
    <source>
        <dbReference type="PIRNR" id="PIRNR001361"/>
    </source>
</evidence>
<evidence type="ECO:0000256" key="4">
    <source>
        <dbReference type="ARBA" id="ARBA00022605"/>
    </source>
</evidence>
<proteinExistence type="inferred from homology"/>
<dbReference type="InterPro" id="IPR013785">
    <property type="entry name" value="Aldolase_TIM"/>
</dbReference>
<dbReference type="PANTHER" id="PTHR21225">
    <property type="entry name" value="PHOSPHO-2-DEHYDRO-3-DEOXYHEPTONATE ALDOLASE DAHP SYNTHETASE"/>
    <property type="match status" value="1"/>
</dbReference>
<dbReference type="EMBL" id="BMQL01000017">
    <property type="protein sequence ID" value="GGR14378.1"/>
    <property type="molecule type" value="Genomic_DNA"/>
</dbReference>
<keyword evidence="4 8" id="KW-0028">Amino-acid biosynthesis</keyword>
<evidence type="ECO:0000256" key="7">
    <source>
        <dbReference type="ARBA" id="ARBA00047508"/>
    </source>
</evidence>
<comment type="catalytic activity">
    <reaction evidence="7 8">
        <text>D-erythrose 4-phosphate + phosphoenolpyruvate + H2O = 7-phospho-2-dehydro-3-deoxy-D-arabino-heptonate + phosphate</text>
        <dbReference type="Rhea" id="RHEA:14717"/>
        <dbReference type="ChEBI" id="CHEBI:15377"/>
        <dbReference type="ChEBI" id="CHEBI:16897"/>
        <dbReference type="ChEBI" id="CHEBI:43474"/>
        <dbReference type="ChEBI" id="CHEBI:58394"/>
        <dbReference type="ChEBI" id="CHEBI:58702"/>
        <dbReference type="EC" id="2.5.1.54"/>
    </reaction>
</comment>
<accession>A0A918C9Z1</accession>
<evidence type="ECO:0000313" key="11">
    <source>
        <dbReference type="Proteomes" id="UP000603865"/>
    </source>
</evidence>
<dbReference type="GO" id="GO:0005737">
    <property type="term" value="C:cytoplasm"/>
    <property type="evidence" value="ECO:0007669"/>
    <property type="project" value="TreeGrafter"/>
</dbReference>
<keyword evidence="5 8" id="KW-0808">Transferase</keyword>
<dbReference type="GO" id="GO:0003849">
    <property type="term" value="F:3-deoxy-7-phosphoheptulonate synthase activity"/>
    <property type="evidence" value="ECO:0007669"/>
    <property type="project" value="UniProtKB-EC"/>
</dbReference>
<reference evidence="10" key="1">
    <citation type="journal article" date="2014" name="Int. J. Syst. Evol. Microbiol.">
        <title>Complete genome sequence of Corynebacterium casei LMG S-19264T (=DSM 44701T), isolated from a smear-ripened cheese.</title>
        <authorList>
            <consortium name="US DOE Joint Genome Institute (JGI-PGF)"/>
            <person name="Walter F."/>
            <person name="Albersmeier A."/>
            <person name="Kalinowski J."/>
            <person name="Ruckert C."/>
        </authorList>
    </citation>
    <scope>NUCLEOTIDE SEQUENCE</scope>
    <source>
        <strain evidence="10">JCM 31311</strain>
    </source>
</reference>
<evidence type="ECO:0000313" key="10">
    <source>
        <dbReference type="EMBL" id="GGR14378.1"/>
    </source>
</evidence>
<comment type="caution">
    <text evidence="10">The sequence shown here is derived from an EMBL/GenBank/DDBJ whole genome shotgun (WGS) entry which is preliminary data.</text>
</comment>
<dbReference type="PIRSF" id="PIRSF001361">
    <property type="entry name" value="DAHP_synthase"/>
    <property type="match status" value="1"/>
</dbReference>
<dbReference type="AlphaFoldDB" id="A0A918C9Z1"/>
<dbReference type="NCBIfam" id="TIGR00034">
    <property type="entry name" value="aroFGH"/>
    <property type="match status" value="1"/>
</dbReference>
<name>A0A918C9Z1_9DEIO</name>
<dbReference type="EC" id="2.5.1.54" evidence="8"/>
<comment type="pathway">
    <text evidence="2 8">Metabolic intermediate biosynthesis; chorismate biosynthesis; chorismate from D-erythrose 4-phosphate and phosphoenolpyruvate: step 1/7.</text>
</comment>
<evidence type="ECO:0000256" key="3">
    <source>
        <dbReference type="ARBA" id="ARBA00007985"/>
    </source>
</evidence>
<dbReference type="FunFam" id="3.20.20.70:FF:000005">
    <property type="entry name" value="Phospho-2-dehydro-3-deoxyheptonate aldolase"/>
    <property type="match status" value="1"/>
</dbReference>
<dbReference type="SUPFAM" id="SSF51569">
    <property type="entry name" value="Aldolase"/>
    <property type="match status" value="1"/>
</dbReference>
<evidence type="ECO:0000256" key="5">
    <source>
        <dbReference type="ARBA" id="ARBA00022679"/>
    </source>
</evidence>
<dbReference type="Proteomes" id="UP000603865">
    <property type="component" value="Unassembled WGS sequence"/>
</dbReference>
<feature type="domain" description="DAHP synthetase I/KDSA" evidence="9">
    <location>
        <begin position="51"/>
        <end position="350"/>
    </location>
</feature>
<organism evidence="10 11">
    <name type="scientific">Deinococcus ruber</name>
    <dbReference type="NCBI Taxonomy" id="1848197"/>
    <lineage>
        <taxon>Bacteria</taxon>
        <taxon>Thermotogati</taxon>
        <taxon>Deinococcota</taxon>
        <taxon>Deinococci</taxon>
        <taxon>Deinococcales</taxon>
        <taxon>Deinococcaceae</taxon>
        <taxon>Deinococcus</taxon>
    </lineage>
</organism>
<dbReference type="PANTHER" id="PTHR21225:SF12">
    <property type="entry name" value="PHOSPHO-2-DEHYDRO-3-DEOXYHEPTONATE ALDOLASE, TYROSINE-INHIBITED"/>
    <property type="match status" value="1"/>
</dbReference>
<evidence type="ECO:0000256" key="6">
    <source>
        <dbReference type="ARBA" id="ARBA00023141"/>
    </source>
</evidence>
<dbReference type="InterPro" id="IPR006218">
    <property type="entry name" value="DAHP1/KDSA"/>
</dbReference>
<dbReference type="InterPro" id="IPR006219">
    <property type="entry name" value="DAHP_synth_1"/>
</dbReference>
<evidence type="ECO:0000259" key="9">
    <source>
        <dbReference type="Pfam" id="PF00793"/>
    </source>
</evidence>
<gene>
    <name evidence="10" type="ORF">GCM10008957_28950</name>
</gene>
<dbReference type="GO" id="GO:0009073">
    <property type="term" value="P:aromatic amino acid family biosynthetic process"/>
    <property type="evidence" value="ECO:0007669"/>
    <property type="project" value="UniProtKB-KW"/>
</dbReference>
<dbReference type="RefSeq" id="WP_189091233.1">
    <property type="nucleotide sequence ID" value="NZ_BMQL01000017.1"/>
</dbReference>
<dbReference type="NCBIfam" id="NF009395">
    <property type="entry name" value="PRK12755.1"/>
    <property type="match status" value="1"/>
</dbReference>
<dbReference type="Gene3D" id="3.20.20.70">
    <property type="entry name" value="Aldolase class I"/>
    <property type="match status" value="1"/>
</dbReference>
<comment type="function">
    <text evidence="1 8">Stereospecific condensation of phosphoenolpyruvate (PEP) and D-erythrose-4-phosphate (E4P) giving rise to 3-deoxy-D-arabino-heptulosonate-7-phosphate (DAHP).</text>
</comment>
<comment type="similarity">
    <text evidence="3 8">Belongs to the class-I DAHP synthase family.</text>
</comment>
<protein>
    <recommendedName>
        <fullName evidence="8">Phospho-2-dehydro-3-deoxyheptonate aldolase</fullName>
        <ecNumber evidence="8">2.5.1.54</ecNumber>
    </recommendedName>
</protein>
<reference evidence="10" key="2">
    <citation type="submission" date="2020-09" db="EMBL/GenBank/DDBJ databases">
        <authorList>
            <person name="Sun Q."/>
            <person name="Ohkuma M."/>
        </authorList>
    </citation>
    <scope>NUCLEOTIDE SEQUENCE</scope>
    <source>
        <strain evidence="10">JCM 31311</strain>
    </source>
</reference>
<dbReference type="GO" id="GO:0008652">
    <property type="term" value="P:amino acid biosynthetic process"/>
    <property type="evidence" value="ECO:0007669"/>
    <property type="project" value="UniProtKB-KW"/>
</dbReference>
<dbReference type="Pfam" id="PF00793">
    <property type="entry name" value="DAHP_synth_1"/>
    <property type="match status" value="1"/>
</dbReference>
<keyword evidence="11" id="KW-1185">Reference proteome</keyword>
<sequence>MTSTLPDQTLTAASSENLNVTGFQPLVTPRTLKSELPITARAHETVAGSRQAIKNILDGTDPRLLVIIGPCSIHDEGQALEYAGRMVELRRRYHDRMEIVMRVYPDKPRTTVGWRGYLNDPHMDGQNDFNLGLRMTRELMLKINDLGMPVATELLDPFVPQYIDDQLSWGAIGARTTESQTHRAMVSGVSAPVGFKNGTGGSVKLAVDAILSARKPHTFLGITDEGQAAVVSTRGNAYGHIILRGGTTGPNYGAEHVEAASVMLRKADLDPALIVDCSHHNSGYVHEQQLPAWHDVIEQRVAGNTALRGLMVESNLVEGKQSIPADLSQLKYGVSVTDACVGWETTETMLAWAYDRLK</sequence>
<evidence type="ECO:0000256" key="2">
    <source>
        <dbReference type="ARBA" id="ARBA00004688"/>
    </source>
</evidence>
<keyword evidence="6 8" id="KW-0057">Aromatic amino acid biosynthesis</keyword>